<dbReference type="AlphaFoldDB" id="A0AAV2E7A6"/>
<dbReference type="EMBL" id="OZ034817">
    <property type="protein sequence ID" value="CAL1381598.1"/>
    <property type="molecule type" value="Genomic_DNA"/>
</dbReference>
<organism evidence="2 3">
    <name type="scientific">Linum trigynum</name>
    <dbReference type="NCBI Taxonomy" id="586398"/>
    <lineage>
        <taxon>Eukaryota</taxon>
        <taxon>Viridiplantae</taxon>
        <taxon>Streptophyta</taxon>
        <taxon>Embryophyta</taxon>
        <taxon>Tracheophyta</taxon>
        <taxon>Spermatophyta</taxon>
        <taxon>Magnoliopsida</taxon>
        <taxon>eudicotyledons</taxon>
        <taxon>Gunneridae</taxon>
        <taxon>Pentapetalae</taxon>
        <taxon>rosids</taxon>
        <taxon>fabids</taxon>
        <taxon>Malpighiales</taxon>
        <taxon>Linaceae</taxon>
        <taxon>Linum</taxon>
    </lineage>
</organism>
<dbReference type="Proteomes" id="UP001497516">
    <property type="component" value="Chromosome 4"/>
</dbReference>
<protein>
    <submittedName>
        <fullName evidence="2">Uncharacterized protein</fullName>
    </submittedName>
</protein>
<evidence type="ECO:0000313" key="3">
    <source>
        <dbReference type="Proteomes" id="UP001497516"/>
    </source>
</evidence>
<reference evidence="2 3" key="1">
    <citation type="submission" date="2024-04" db="EMBL/GenBank/DDBJ databases">
        <authorList>
            <person name="Fracassetti M."/>
        </authorList>
    </citation>
    <scope>NUCLEOTIDE SEQUENCE [LARGE SCALE GENOMIC DNA]</scope>
</reference>
<sequence>MYSNSSEGVTSISGINPLDQEDPDLKKRYKAKMIEKKPLLDFPTVRQTIQQEEDLYMEFVPLLKRAVDNIASSFTITDELNFRPITKSQGDNQLGSVEERGCSERKELEKRK</sequence>
<keyword evidence="3" id="KW-1185">Reference proteome</keyword>
<gene>
    <name evidence="2" type="ORF">LTRI10_LOCUS22969</name>
</gene>
<evidence type="ECO:0000256" key="1">
    <source>
        <dbReference type="SAM" id="MobiDB-lite"/>
    </source>
</evidence>
<feature type="region of interest" description="Disordered" evidence="1">
    <location>
        <begin position="85"/>
        <end position="112"/>
    </location>
</feature>
<evidence type="ECO:0000313" key="2">
    <source>
        <dbReference type="EMBL" id="CAL1381598.1"/>
    </source>
</evidence>
<proteinExistence type="predicted"/>
<feature type="region of interest" description="Disordered" evidence="1">
    <location>
        <begin position="1"/>
        <end position="23"/>
    </location>
</feature>
<feature type="compositionally biased region" description="Basic and acidic residues" evidence="1">
    <location>
        <begin position="97"/>
        <end position="112"/>
    </location>
</feature>
<feature type="compositionally biased region" description="Polar residues" evidence="1">
    <location>
        <begin position="1"/>
        <end position="14"/>
    </location>
</feature>
<name>A0AAV2E7A6_9ROSI</name>
<accession>A0AAV2E7A6</accession>
<feature type="compositionally biased region" description="Polar residues" evidence="1">
    <location>
        <begin position="86"/>
        <end position="95"/>
    </location>
</feature>